<organism evidence="2 3">
    <name type="scientific">Aaosphaeria arxii CBS 175.79</name>
    <dbReference type="NCBI Taxonomy" id="1450172"/>
    <lineage>
        <taxon>Eukaryota</taxon>
        <taxon>Fungi</taxon>
        <taxon>Dikarya</taxon>
        <taxon>Ascomycota</taxon>
        <taxon>Pezizomycotina</taxon>
        <taxon>Dothideomycetes</taxon>
        <taxon>Pleosporomycetidae</taxon>
        <taxon>Pleosporales</taxon>
        <taxon>Pleosporales incertae sedis</taxon>
        <taxon>Aaosphaeria</taxon>
    </lineage>
</organism>
<evidence type="ECO:0000313" key="2">
    <source>
        <dbReference type="EMBL" id="KAF2010462.1"/>
    </source>
</evidence>
<feature type="transmembrane region" description="Helical" evidence="1">
    <location>
        <begin position="35"/>
        <end position="53"/>
    </location>
</feature>
<name>A0A6A5XBV7_9PLEO</name>
<protein>
    <submittedName>
        <fullName evidence="2">Uncharacterized protein</fullName>
    </submittedName>
</protein>
<reference evidence="2" key="1">
    <citation type="journal article" date="2020" name="Stud. Mycol.">
        <title>101 Dothideomycetes genomes: a test case for predicting lifestyles and emergence of pathogens.</title>
        <authorList>
            <person name="Haridas S."/>
            <person name="Albert R."/>
            <person name="Binder M."/>
            <person name="Bloem J."/>
            <person name="Labutti K."/>
            <person name="Salamov A."/>
            <person name="Andreopoulos B."/>
            <person name="Baker S."/>
            <person name="Barry K."/>
            <person name="Bills G."/>
            <person name="Bluhm B."/>
            <person name="Cannon C."/>
            <person name="Castanera R."/>
            <person name="Culley D."/>
            <person name="Daum C."/>
            <person name="Ezra D."/>
            <person name="Gonzalez J."/>
            <person name="Henrissat B."/>
            <person name="Kuo A."/>
            <person name="Liang C."/>
            <person name="Lipzen A."/>
            <person name="Lutzoni F."/>
            <person name="Magnuson J."/>
            <person name="Mondo S."/>
            <person name="Nolan M."/>
            <person name="Ohm R."/>
            <person name="Pangilinan J."/>
            <person name="Park H.-J."/>
            <person name="Ramirez L."/>
            <person name="Alfaro M."/>
            <person name="Sun H."/>
            <person name="Tritt A."/>
            <person name="Yoshinaga Y."/>
            <person name="Zwiers L.-H."/>
            <person name="Turgeon B."/>
            <person name="Goodwin S."/>
            <person name="Spatafora J."/>
            <person name="Crous P."/>
            <person name="Grigoriev I."/>
        </authorList>
    </citation>
    <scope>NUCLEOTIDE SEQUENCE</scope>
    <source>
        <strain evidence="2">CBS 175.79</strain>
    </source>
</reference>
<gene>
    <name evidence="2" type="ORF">BU24DRAFT_427586</name>
</gene>
<evidence type="ECO:0000256" key="1">
    <source>
        <dbReference type="SAM" id="Phobius"/>
    </source>
</evidence>
<keyword evidence="1" id="KW-0812">Transmembrane</keyword>
<dbReference type="Proteomes" id="UP000799778">
    <property type="component" value="Unassembled WGS sequence"/>
</dbReference>
<keyword evidence="1" id="KW-0472">Membrane</keyword>
<evidence type="ECO:0000313" key="3">
    <source>
        <dbReference type="Proteomes" id="UP000799778"/>
    </source>
</evidence>
<dbReference type="GeneID" id="54286658"/>
<dbReference type="AlphaFoldDB" id="A0A6A5XBV7"/>
<dbReference type="EMBL" id="ML978076">
    <property type="protein sequence ID" value="KAF2010462.1"/>
    <property type="molecule type" value="Genomic_DNA"/>
</dbReference>
<keyword evidence="1" id="KW-1133">Transmembrane helix</keyword>
<accession>A0A6A5XBV7</accession>
<proteinExistence type="predicted"/>
<keyword evidence="3" id="KW-1185">Reference proteome</keyword>
<sequence length="56" mass="6075">MILALGSTPQLREAPGSIPGSAHFFGFFALWLHKYLGGMLDFYFAGGLAWLSVEKG</sequence>
<dbReference type="RefSeq" id="XP_033378801.1">
    <property type="nucleotide sequence ID" value="XM_033529261.1"/>
</dbReference>